<dbReference type="Gene3D" id="1.25.40.10">
    <property type="entry name" value="Tetratricopeptide repeat domain"/>
    <property type="match status" value="1"/>
</dbReference>
<dbReference type="GO" id="GO:0051087">
    <property type="term" value="F:protein-folding chaperone binding"/>
    <property type="evidence" value="ECO:0007669"/>
    <property type="project" value="InterPro"/>
</dbReference>
<reference evidence="6 7" key="1">
    <citation type="journal article" date="2024" name="Nat. Commun.">
        <title>Phylogenomics reveals the evolutionary origins of lichenization in chlorophyte algae.</title>
        <authorList>
            <person name="Puginier C."/>
            <person name="Libourel C."/>
            <person name="Otte J."/>
            <person name="Skaloud P."/>
            <person name="Haon M."/>
            <person name="Grisel S."/>
            <person name="Petersen M."/>
            <person name="Berrin J.G."/>
            <person name="Delaux P.M."/>
            <person name="Dal Grande F."/>
            <person name="Keller J."/>
        </authorList>
    </citation>
    <scope>NUCLEOTIDE SEQUENCE [LARGE SCALE GENOMIC DNA]</scope>
    <source>
        <strain evidence="6 7">SAG 245.80</strain>
    </source>
</reference>
<dbReference type="Pfam" id="PF04969">
    <property type="entry name" value="CS"/>
    <property type="match status" value="1"/>
</dbReference>
<feature type="repeat" description="TPR" evidence="2">
    <location>
        <begin position="35"/>
        <end position="68"/>
    </location>
</feature>
<keyword evidence="2" id="KW-0802">TPR repeat</keyword>
<dbReference type="InterPro" id="IPR019734">
    <property type="entry name" value="TPR_rpt"/>
</dbReference>
<feature type="compositionally biased region" description="Low complexity" evidence="3">
    <location>
        <begin position="119"/>
        <end position="136"/>
    </location>
</feature>
<evidence type="ECO:0000256" key="1">
    <source>
        <dbReference type="ARBA" id="ARBA00008509"/>
    </source>
</evidence>
<proteinExistence type="inferred from homology"/>
<dbReference type="Gene3D" id="2.60.40.790">
    <property type="match status" value="1"/>
</dbReference>
<dbReference type="PROSITE" id="PS50005">
    <property type="entry name" value="TPR"/>
    <property type="match status" value="1"/>
</dbReference>
<evidence type="ECO:0008006" key="8">
    <source>
        <dbReference type="Google" id="ProtNLM"/>
    </source>
</evidence>
<dbReference type="Pfam" id="PF05002">
    <property type="entry name" value="SGS"/>
    <property type="match status" value="1"/>
</dbReference>
<dbReference type="PANTHER" id="PTHR45862">
    <property type="entry name" value="PROTEIN SGT1 HOMOLOG"/>
    <property type="match status" value="1"/>
</dbReference>
<name>A0AAW1QWD8_9CHLO</name>
<organism evidence="6 7">
    <name type="scientific">Elliptochloris bilobata</name>
    <dbReference type="NCBI Taxonomy" id="381761"/>
    <lineage>
        <taxon>Eukaryota</taxon>
        <taxon>Viridiplantae</taxon>
        <taxon>Chlorophyta</taxon>
        <taxon>core chlorophytes</taxon>
        <taxon>Trebouxiophyceae</taxon>
        <taxon>Trebouxiophyceae incertae sedis</taxon>
        <taxon>Elliptochloris clade</taxon>
        <taxon>Elliptochloris</taxon>
    </lineage>
</organism>
<comment type="similarity">
    <text evidence="1">Belongs to the SGT1 family.</text>
</comment>
<feature type="compositionally biased region" description="Pro residues" evidence="3">
    <location>
        <begin position="137"/>
        <end position="147"/>
    </location>
</feature>
<dbReference type="PROSITE" id="PS51048">
    <property type="entry name" value="SGS"/>
    <property type="match status" value="1"/>
</dbReference>
<comment type="caution">
    <text evidence="6">The sequence shown here is derived from an EMBL/GenBank/DDBJ whole genome shotgun (WGS) entry which is preliminary data.</text>
</comment>
<evidence type="ECO:0000259" key="4">
    <source>
        <dbReference type="PROSITE" id="PS51048"/>
    </source>
</evidence>
<dbReference type="SUPFAM" id="SSF48452">
    <property type="entry name" value="TPR-like"/>
    <property type="match status" value="1"/>
</dbReference>
<dbReference type="InterPro" id="IPR007699">
    <property type="entry name" value="SGS_dom"/>
</dbReference>
<protein>
    <recommendedName>
        <fullName evidence="8">Suppressor of G2 allele of SKP1</fullName>
    </recommendedName>
</protein>
<evidence type="ECO:0000259" key="5">
    <source>
        <dbReference type="PROSITE" id="PS51203"/>
    </source>
</evidence>
<keyword evidence="7" id="KW-1185">Reference proteome</keyword>
<dbReference type="Proteomes" id="UP001445335">
    <property type="component" value="Unassembled WGS sequence"/>
</dbReference>
<evidence type="ECO:0000256" key="2">
    <source>
        <dbReference type="PROSITE-ProRule" id="PRU00339"/>
    </source>
</evidence>
<dbReference type="Pfam" id="PF13431">
    <property type="entry name" value="TPR_17"/>
    <property type="match status" value="1"/>
</dbReference>
<feature type="compositionally biased region" description="Low complexity" evidence="3">
    <location>
        <begin position="148"/>
        <end position="170"/>
    </location>
</feature>
<feature type="region of interest" description="Disordered" evidence="3">
    <location>
        <begin position="118"/>
        <end position="170"/>
    </location>
</feature>
<gene>
    <name evidence="6" type="ORF">WJX81_007655</name>
</gene>
<dbReference type="EMBL" id="JALJOU010000073">
    <property type="protein sequence ID" value="KAK9825474.1"/>
    <property type="molecule type" value="Genomic_DNA"/>
</dbReference>
<dbReference type="CDD" id="cd06466">
    <property type="entry name" value="p23_CS_SGT1_like"/>
    <property type="match status" value="1"/>
</dbReference>
<dbReference type="InterPro" id="IPR011990">
    <property type="entry name" value="TPR-like_helical_dom_sf"/>
</dbReference>
<dbReference type="PROSITE" id="PS51203">
    <property type="entry name" value="CS"/>
    <property type="match status" value="1"/>
</dbReference>
<dbReference type="SUPFAM" id="SSF49764">
    <property type="entry name" value="HSP20-like chaperones"/>
    <property type="match status" value="1"/>
</dbReference>
<dbReference type="InterPro" id="IPR008978">
    <property type="entry name" value="HSP20-like_chaperone"/>
</dbReference>
<dbReference type="Pfam" id="PF13181">
    <property type="entry name" value="TPR_8"/>
    <property type="match status" value="1"/>
</dbReference>
<dbReference type="InterPro" id="IPR044563">
    <property type="entry name" value="Sgt1-like"/>
</dbReference>
<accession>A0AAW1QWD8</accession>
<dbReference type="SMART" id="SM00028">
    <property type="entry name" value="TPR"/>
    <property type="match status" value="3"/>
</dbReference>
<evidence type="ECO:0000256" key="3">
    <source>
        <dbReference type="SAM" id="MobiDB-lite"/>
    </source>
</evidence>
<evidence type="ECO:0000313" key="7">
    <source>
        <dbReference type="Proteomes" id="UP001445335"/>
    </source>
</evidence>
<feature type="domain" description="CS" evidence="5">
    <location>
        <begin position="182"/>
        <end position="272"/>
    </location>
</feature>
<sequence>MADAATRASDAFLDDDFEAAEDLFTQAIAADPKSAELYANRAQTRLKLENFIEAVEDASNALDLNPRLSKAHLRKGVALFNLEEYESAKASFEAAHVLEARRETSTWIRKCDAELQDEAGATPAASTTTRASMPAPALTPAPAPAPATPGNGPAGAVQPAQPAEAAEDAATPLGPAAPEAAAAKYRHQYFQTATVMEVAVLAKNLTPERTRVDIQPRHLRIAILSPEGEPEYELDLDLAGEVVPAESRHELLKTKVEVRLRKATPATWPALEAASGASPVATNFSDPALAHPPAYPSSSARPKKNWDKLEHAIKVEEKDEKLEGEAALQKLFRDIYSGADEDTRRAMNKSFQESNGTVLSTNWKEIGAKKIECTPPEGMEVKTYGK</sequence>
<evidence type="ECO:0000313" key="6">
    <source>
        <dbReference type="EMBL" id="KAK9825474.1"/>
    </source>
</evidence>
<feature type="domain" description="SGS" evidence="4">
    <location>
        <begin position="294"/>
        <end position="386"/>
    </location>
</feature>
<dbReference type="InterPro" id="IPR007052">
    <property type="entry name" value="CS_dom"/>
</dbReference>
<dbReference type="AlphaFoldDB" id="A0AAW1QWD8"/>